<dbReference type="HOGENOM" id="CLU_1645391_0_0_1"/>
<gene>
    <name evidence="3" type="primary">6045966</name>
    <name evidence="2" type="ORF">CpipJ_CPIJ012541</name>
</gene>
<evidence type="ECO:0000256" key="1">
    <source>
        <dbReference type="SAM" id="MobiDB-lite"/>
    </source>
</evidence>
<dbReference type="VEuPathDB" id="VectorBase:CPIJ012541"/>
<name>B0X0R7_CULQU</name>
<evidence type="ECO:0000313" key="3">
    <source>
        <dbReference type="EnsemblMetazoa" id="CPIJ012541-PA"/>
    </source>
</evidence>
<feature type="region of interest" description="Disordered" evidence="1">
    <location>
        <begin position="1"/>
        <end position="20"/>
    </location>
</feature>
<dbReference type="EMBL" id="DS232244">
    <property type="protein sequence ID" value="EDS38309.1"/>
    <property type="molecule type" value="Genomic_DNA"/>
</dbReference>
<dbReference type="EnsemblMetazoa" id="CPIJ012541-RA">
    <property type="protein sequence ID" value="CPIJ012541-PA"/>
    <property type="gene ID" value="CPIJ012541"/>
</dbReference>
<keyword evidence="4" id="KW-1185">Reference proteome</keyword>
<accession>B0X0R7</accession>
<dbReference type="KEGG" id="cqu:CpipJ_CPIJ012541"/>
<dbReference type="Proteomes" id="UP000002320">
    <property type="component" value="Unassembled WGS sequence"/>
</dbReference>
<protein>
    <submittedName>
        <fullName evidence="2 3">Uncharacterized protein</fullName>
    </submittedName>
</protein>
<organism>
    <name type="scientific">Culex quinquefasciatus</name>
    <name type="common">Southern house mosquito</name>
    <name type="synonym">Culex pungens</name>
    <dbReference type="NCBI Taxonomy" id="7176"/>
    <lineage>
        <taxon>Eukaryota</taxon>
        <taxon>Metazoa</taxon>
        <taxon>Ecdysozoa</taxon>
        <taxon>Arthropoda</taxon>
        <taxon>Hexapoda</taxon>
        <taxon>Insecta</taxon>
        <taxon>Pterygota</taxon>
        <taxon>Neoptera</taxon>
        <taxon>Endopterygota</taxon>
        <taxon>Diptera</taxon>
        <taxon>Nematocera</taxon>
        <taxon>Culicoidea</taxon>
        <taxon>Culicidae</taxon>
        <taxon>Culicinae</taxon>
        <taxon>Culicini</taxon>
        <taxon>Culex</taxon>
        <taxon>Culex</taxon>
    </lineage>
</organism>
<dbReference type="AlphaFoldDB" id="B0X0R7"/>
<sequence>MIRQNQKGVGSPRAQSAVGGKPFRLSQNHLVLQLFDNIARRGGNFVAVRVVQRVQPGNAPRWGGGRRAAKPARRSAQIGQVALGGVEVARRVVVENRSGRHGTVRQWGRRAELRGGRVGGVGEEQRLFKKQRLFKEQRLFKKQRLFKEQRLFKKQRLFKEQ</sequence>
<proteinExistence type="predicted"/>
<evidence type="ECO:0000313" key="4">
    <source>
        <dbReference type="Proteomes" id="UP000002320"/>
    </source>
</evidence>
<reference evidence="2" key="1">
    <citation type="submission" date="2007-03" db="EMBL/GenBank/DDBJ databases">
        <title>Annotation of Culex pipiens quinquefasciatus.</title>
        <authorList>
            <consortium name="The Broad Institute Genome Sequencing Platform"/>
            <person name="Atkinson P.W."/>
            <person name="Hemingway J."/>
            <person name="Christensen B.M."/>
            <person name="Higgs S."/>
            <person name="Kodira C."/>
            <person name="Hannick L."/>
            <person name="Megy K."/>
            <person name="O'Leary S."/>
            <person name="Pearson M."/>
            <person name="Haas B.J."/>
            <person name="Mauceli E."/>
            <person name="Wortman J.R."/>
            <person name="Lee N.H."/>
            <person name="Guigo R."/>
            <person name="Stanke M."/>
            <person name="Alvarado L."/>
            <person name="Amedeo P."/>
            <person name="Antoine C.H."/>
            <person name="Arensburger P."/>
            <person name="Bidwell S.L."/>
            <person name="Crawford M."/>
            <person name="Camaro F."/>
            <person name="Devon K."/>
            <person name="Engels R."/>
            <person name="Hammond M."/>
            <person name="Howarth C."/>
            <person name="Koehrsen M."/>
            <person name="Lawson D."/>
            <person name="Montgomery P."/>
            <person name="Nene V."/>
            <person name="Nusbaum C."/>
            <person name="Puiu D."/>
            <person name="Romero-Severson J."/>
            <person name="Severson D.W."/>
            <person name="Shumway M."/>
            <person name="Sisk P."/>
            <person name="Stolte C."/>
            <person name="Zeng Q."/>
            <person name="Eisenstadt E."/>
            <person name="Fraser-Liggett C."/>
            <person name="Strausberg R."/>
            <person name="Galagan J."/>
            <person name="Birren B."/>
            <person name="Collins F.H."/>
        </authorList>
    </citation>
    <scope>NUCLEOTIDE SEQUENCE [LARGE SCALE GENOMIC DNA]</scope>
    <source>
        <strain evidence="2">JHB</strain>
    </source>
</reference>
<reference evidence="3" key="2">
    <citation type="submission" date="2020-05" db="UniProtKB">
        <authorList>
            <consortium name="EnsemblMetazoa"/>
        </authorList>
    </citation>
    <scope>IDENTIFICATION</scope>
    <source>
        <strain evidence="3">JHB</strain>
    </source>
</reference>
<dbReference type="InParanoid" id="B0X0R7"/>
<evidence type="ECO:0000313" key="2">
    <source>
        <dbReference type="EMBL" id="EDS38309.1"/>
    </source>
</evidence>